<reference evidence="1" key="1">
    <citation type="submission" date="2021-06" db="EMBL/GenBank/DDBJ databases">
        <authorList>
            <person name="Kallberg Y."/>
            <person name="Tangrot J."/>
            <person name="Rosling A."/>
        </authorList>
    </citation>
    <scope>NUCLEOTIDE SEQUENCE</scope>
    <source>
        <strain evidence="1">AU212A</strain>
    </source>
</reference>
<gene>
    <name evidence="1" type="ORF">SCALOS_LOCUS4869</name>
</gene>
<sequence>NETRMQLSSRNFVLASSLIKRANSMISLASGIDKLEVSSIDDYKSPEAIIDYESPRTTTTNKPPGATTNEPPGATTNEPPEATTNEPPGATTNEPPGASITKDRKEFIEKFLTGNTFNNCVFHF</sequence>
<dbReference type="Proteomes" id="UP000789860">
    <property type="component" value="Unassembled WGS sequence"/>
</dbReference>
<feature type="non-terminal residue" evidence="1">
    <location>
        <position position="1"/>
    </location>
</feature>
<name>A0ACA9LTZ8_9GLOM</name>
<comment type="caution">
    <text evidence="1">The sequence shown here is derived from an EMBL/GenBank/DDBJ whole genome shotgun (WGS) entry which is preliminary data.</text>
</comment>
<protein>
    <submittedName>
        <fullName evidence="1">3217_t:CDS:1</fullName>
    </submittedName>
</protein>
<proteinExistence type="predicted"/>
<accession>A0ACA9LTZ8</accession>
<organism evidence="1 2">
    <name type="scientific">Scutellospora calospora</name>
    <dbReference type="NCBI Taxonomy" id="85575"/>
    <lineage>
        <taxon>Eukaryota</taxon>
        <taxon>Fungi</taxon>
        <taxon>Fungi incertae sedis</taxon>
        <taxon>Mucoromycota</taxon>
        <taxon>Glomeromycotina</taxon>
        <taxon>Glomeromycetes</taxon>
        <taxon>Diversisporales</taxon>
        <taxon>Gigasporaceae</taxon>
        <taxon>Scutellospora</taxon>
    </lineage>
</organism>
<evidence type="ECO:0000313" key="2">
    <source>
        <dbReference type="Proteomes" id="UP000789860"/>
    </source>
</evidence>
<dbReference type="EMBL" id="CAJVPM010007094">
    <property type="protein sequence ID" value="CAG8541799.1"/>
    <property type="molecule type" value="Genomic_DNA"/>
</dbReference>
<keyword evidence="2" id="KW-1185">Reference proteome</keyword>
<evidence type="ECO:0000313" key="1">
    <source>
        <dbReference type="EMBL" id="CAG8541799.1"/>
    </source>
</evidence>